<dbReference type="EMBL" id="JAYKXN010000007">
    <property type="protein sequence ID" value="KAK7270819.1"/>
    <property type="molecule type" value="Genomic_DNA"/>
</dbReference>
<dbReference type="Proteomes" id="UP001359559">
    <property type="component" value="Unassembled WGS sequence"/>
</dbReference>
<evidence type="ECO:0000313" key="2">
    <source>
        <dbReference type="Proteomes" id="UP001359559"/>
    </source>
</evidence>
<keyword evidence="2" id="KW-1185">Reference proteome</keyword>
<evidence type="ECO:0000313" key="1">
    <source>
        <dbReference type="EMBL" id="KAK7270819.1"/>
    </source>
</evidence>
<comment type="caution">
    <text evidence="1">The sequence shown here is derived from an EMBL/GenBank/DDBJ whole genome shotgun (WGS) entry which is preliminary data.</text>
</comment>
<protein>
    <submittedName>
        <fullName evidence="1">Uncharacterized protein</fullName>
    </submittedName>
</protein>
<dbReference type="AlphaFoldDB" id="A0AAN9IAE8"/>
<reference evidence="1 2" key="1">
    <citation type="submission" date="2024-01" db="EMBL/GenBank/DDBJ databases">
        <title>The genomes of 5 underutilized Papilionoideae crops provide insights into root nodulation and disease resistance.</title>
        <authorList>
            <person name="Yuan L."/>
        </authorList>
    </citation>
    <scope>NUCLEOTIDE SEQUENCE [LARGE SCALE GENOMIC DNA]</scope>
    <source>
        <strain evidence="1">LY-2023</strain>
        <tissue evidence="1">Leaf</tissue>
    </source>
</reference>
<gene>
    <name evidence="1" type="ORF">RJT34_26269</name>
</gene>
<proteinExistence type="predicted"/>
<organism evidence="1 2">
    <name type="scientific">Clitoria ternatea</name>
    <name type="common">Butterfly pea</name>
    <dbReference type="NCBI Taxonomy" id="43366"/>
    <lineage>
        <taxon>Eukaryota</taxon>
        <taxon>Viridiplantae</taxon>
        <taxon>Streptophyta</taxon>
        <taxon>Embryophyta</taxon>
        <taxon>Tracheophyta</taxon>
        <taxon>Spermatophyta</taxon>
        <taxon>Magnoliopsida</taxon>
        <taxon>eudicotyledons</taxon>
        <taxon>Gunneridae</taxon>
        <taxon>Pentapetalae</taxon>
        <taxon>rosids</taxon>
        <taxon>fabids</taxon>
        <taxon>Fabales</taxon>
        <taxon>Fabaceae</taxon>
        <taxon>Papilionoideae</taxon>
        <taxon>50 kb inversion clade</taxon>
        <taxon>NPAAA clade</taxon>
        <taxon>indigoferoid/millettioid clade</taxon>
        <taxon>Phaseoleae</taxon>
        <taxon>Clitoria</taxon>
    </lineage>
</organism>
<accession>A0AAN9IAE8</accession>
<sequence>MYDEVYLVKFNFCNGFCTFSKQIITTARYSTTFCICFDYKRKTRNAVRRSCVNNVTLLKVWSPDYAGKWRRGYEDKVPSHVQDVNRKKLEPIQKKPNTLLNDTREEVAGHVNT</sequence>
<name>A0AAN9IAE8_CLITE</name>